<dbReference type="Pfam" id="PF08279">
    <property type="entry name" value="HTH_11"/>
    <property type="match status" value="1"/>
</dbReference>
<dbReference type="SUPFAM" id="SSF55681">
    <property type="entry name" value="Class II aaRS and biotin synthetases"/>
    <property type="match status" value="1"/>
</dbReference>
<comment type="similarity">
    <text evidence="5">Belongs to the biotin--protein ligase family.</text>
</comment>
<dbReference type="EMBL" id="JBHSGS010000011">
    <property type="protein sequence ID" value="MFC4718560.1"/>
    <property type="molecule type" value="Genomic_DNA"/>
</dbReference>
<feature type="binding site" evidence="5">
    <location>
        <position position="181"/>
    </location>
    <ligand>
        <name>biotin</name>
        <dbReference type="ChEBI" id="CHEBI:57586"/>
    </ligand>
</feature>
<name>A0ABV9MTB9_9ENTE</name>
<dbReference type="EC" id="6.3.4.15" evidence="5"/>
<gene>
    <name evidence="5" type="primary">birA</name>
    <name evidence="7" type="ORF">ACFO5I_02215</name>
</gene>
<evidence type="ECO:0000256" key="4">
    <source>
        <dbReference type="ARBA" id="ARBA00023267"/>
    </source>
</evidence>
<organism evidence="7 8">
    <name type="scientific">Enterococcus lemanii</name>
    <dbReference type="NCBI Taxonomy" id="1159752"/>
    <lineage>
        <taxon>Bacteria</taxon>
        <taxon>Bacillati</taxon>
        <taxon>Bacillota</taxon>
        <taxon>Bacilli</taxon>
        <taxon>Lactobacillales</taxon>
        <taxon>Enterococcaceae</taxon>
        <taxon>Enterococcus</taxon>
    </lineage>
</organism>
<dbReference type="NCBIfam" id="TIGR00121">
    <property type="entry name" value="birA_ligase"/>
    <property type="match status" value="1"/>
</dbReference>
<feature type="binding site" evidence="5">
    <location>
        <position position="111"/>
    </location>
    <ligand>
        <name>biotin</name>
        <dbReference type="ChEBI" id="CHEBI:57586"/>
    </ligand>
</feature>
<comment type="caution">
    <text evidence="5">Lacks conserved residue(s) required for the propagation of feature annotation.</text>
</comment>
<comment type="function">
    <text evidence="5">Acts both as a biotin--[acetyl-CoA-carboxylase] ligase and a repressor.</text>
</comment>
<evidence type="ECO:0000256" key="2">
    <source>
        <dbReference type="ARBA" id="ARBA00022741"/>
    </source>
</evidence>
<dbReference type="InterPro" id="IPR008988">
    <property type="entry name" value="Transcriptional_repressor_C"/>
</dbReference>
<keyword evidence="5" id="KW-0678">Repressor</keyword>
<evidence type="ECO:0000256" key="5">
    <source>
        <dbReference type="HAMAP-Rule" id="MF_00978"/>
    </source>
</evidence>
<dbReference type="InterPro" id="IPR036390">
    <property type="entry name" value="WH_DNA-bd_sf"/>
</dbReference>
<dbReference type="RefSeq" id="WP_204653232.1">
    <property type="nucleotide sequence ID" value="NZ_JAFBFD010000007.1"/>
</dbReference>
<dbReference type="InterPro" id="IPR004143">
    <property type="entry name" value="BPL_LPL_catalytic"/>
</dbReference>
<dbReference type="PANTHER" id="PTHR12835:SF5">
    <property type="entry name" value="BIOTIN--PROTEIN LIGASE"/>
    <property type="match status" value="1"/>
</dbReference>
<evidence type="ECO:0000313" key="8">
    <source>
        <dbReference type="Proteomes" id="UP001595969"/>
    </source>
</evidence>
<dbReference type="InterPro" id="IPR013196">
    <property type="entry name" value="HTH_11"/>
</dbReference>
<dbReference type="PROSITE" id="PS51733">
    <property type="entry name" value="BPL_LPL_CATALYTIC"/>
    <property type="match status" value="1"/>
</dbReference>
<evidence type="ECO:0000256" key="1">
    <source>
        <dbReference type="ARBA" id="ARBA00022598"/>
    </source>
</evidence>
<keyword evidence="3 5" id="KW-0067">ATP-binding</keyword>
<keyword evidence="5" id="KW-0805">Transcription regulation</keyword>
<dbReference type="CDD" id="cd16442">
    <property type="entry name" value="BPL"/>
    <property type="match status" value="1"/>
</dbReference>
<sequence length="319" mass="35672">MKGTKERVLQLLKHSNTILSGETIAQQLHVSRTAIWKAIRELERIGYKIEHLANGYRFIQSNLLEAEEISFEHLPVNQIFITKETQSTMKLAKIAAMDQHATPALFLAETQSGGHGRFARPFFSPPGQIYMTLLLKANQSFAELPQYTILAAVAVALAIDEVTGKNCSIKWVNDIFLDQKKVCGILSEATSDFESGQISYVTIGIGLNFCLKQTDFPIELQEKVTALFSDTEPTITRNELIQKIWQNFFELIDGLPDQSYLEYYRRKSFVLGKVVRFTQQGQDYTGKAVAISAQGELIVETADGQKILSSGEISLSQIG</sequence>
<evidence type="ECO:0000313" key="7">
    <source>
        <dbReference type="EMBL" id="MFC4718560.1"/>
    </source>
</evidence>
<dbReference type="Pfam" id="PF03099">
    <property type="entry name" value="BPL_LplA_LipB"/>
    <property type="match status" value="1"/>
</dbReference>
<keyword evidence="5" id="KW-0238">DNA-binding</keyword>
<dbReference type="Proteomes" id="UP001595969">
    <property type="component" value="Unassembled WGS sequence"/>
</dbReference>
<dbReference type="Gene3D" id="3.30.930.10">
    <property type="entry name" value="Bira Bifunctional Protein, Domain 2"/>
    <property type="match status" value="1"/>
</dbReference>
<dbReference type="InterPro" id="IPR045864">
    <property type="entry name" value="aa-tRNA-synth_II/BPL/LPL"/>
</dbReference>
<keyword evidence="4 5" id="KW-0092">Biotin</keyword>
<dbReference type="Pfam" id="PF02237">
    <property type="entry name" value="BPL_C"/>
    <property type="match status" value="1"/>
</dbReference>
<keyword evidence="8" id="KW-1185">Reference proteome</keyword>
<proteinExistence type="inferred from homology"/>
<evidence type="ECO:0000256" key="3">
    <source>
        <dbReference type="ARBA" id="ARBA00022840"/>
    </source>
</evidence>
<keyword evidence="1 5" id="KW-0436">Ligase</keyword>
<dbReference type="InterPro" id="IPR030855">
    <property type="entry name" value="Bifunct_BirA"/>
</dbReference>
<dbReference type="SUPFAM" id="SSF50037">
    <property type="entry name" value="C-terminal domain of transcriptional repressors"/>
    <property type="match status" value="1"/>
</dbReference>
<feature type="DNA-binding region" description="H-T-H motif" evidence="5">
    <location>
        <begin position="21"/>
        <end position="40"/>
    </location>
</feature>
<keyword evidence="5" id="KW-0804">Transcription</keyword>
<comment type="catalytic activity">
    <reaction evidence="5">
        <text>biotin + L-lysyl-[protein] + ATP = N(6)-biotinyl-L-lysyl-[protein] + AMP + diphosphate + H(+)</text>
        <dbReference type="Rhea" id="RHEA:11756"/>
        <dbReference type="Rhea" id="RHEA-COMP:9752"/>
        <dbReference type="Rhea" id="RHEA-COMP:10505"/>
        <dbReference type="ChEBI" id="CHEBI:15378"/>
        <dbReference type="ChEBI" id="CHEBI:29969"/>
        <dbReference type="ChEBI" id="CHEBI:30616"/>
        <dbReference type="ChEBI" id="CHEBI:33019"/>
        <dbReference type="ChEBI" id="CHEBI:57586"/>
        <dbReference type="ChEBI" id="CHEBI:83144"/>
        <dbReference type="ChEBI" id="CHEBI:456215"/>
        <dbReference type="EC" id="6.3.4.15"/>
    </reaction>
</comment>
<dbReference type="HAMAP" id="MF_00978">
    <property type="entry name" value="Bifunct_BirA"/>
    <property type="match status" value="1"/>
</dbReference>
<dbReference type="InterPro" id="IPR003142">
    <property type="entry name" value="BPL_C"/>
</dbReference>
<dbReference type="PANTHER" id="PTHR12835">
    <property type="entry name" value="BIOTIN PROTEIN LIGASE"/>
    <property type="match status" value="1"/>
</dbReference>
<dbReference type="SUPFAM" id="SSF46785">
    <property type="entry name" value="Winged helix' DNA-binding domain"/>
    <property type="match status" value="1"/>
</dbReference>
<comment type="caution">
    <text evidence="7">The sequence shown here is derived from an EMBL/GenBank/DDBJ whole genome shotgun (WGS) entry which is preliminary data.</text>
</comment>
<protein>
    <recommendedName>
        <fullName evidence="5">Bifunctional ligase/repressor BirA</fullName>
    </recommendedName>
    <alternativeName>
        <fullName evidence="5">Biotin--[acetyl-CoA-carboxylase] ligase</fullName>
        <ecNumber evidence="5">6.3.4.15</ecNumber>
    </alternativeName>
    <alternativeName>
        <fullName evidence="5">Biotin--protein ligase</fullName>
    </alternativeName>
    <alternativeName>
        <fullName evidence="5">Biotin-[acetyl-CoA carboxylase] synthetase</fullName>
    </alternativeName>
</protein>
<reference evidence="8" key="1">
    <citation type="journal article" date="2019" name="Int. J. Syst. Evol. Microbiol.">
        <title>The Global Catalogue of Microorganisms (GCM) 10K type strain sequencing project: providing services to taxonomists for standard genome sequencing and annotation.</title>
        <authorList>
            <consortium name="The Broad Institute Genomics Platform"/>
            <consortium name="The Broad Institute Genome Sequencing Center for Infectious Disease"/>
            <person name="Wu L."/>
            <person name="Ma J."/>
        </authorList>
    </citation>
    <scope>NUCLEOTIDE SEQUENCE [LARGE SCALE GENOMIC DNA]</scope>
    <source>
        <strain evidence="8">CGMCC 1.19032</strain>
    </source>
</reference>
<dbReference type="Gene3D" id="2.30.30.100">
    <property type="match status" value="1"/>
</dbReference>
<dbReference type="GO" id="GO:0004077">
    <property type="term" value="F:biotin--[biotin carboxyl-carrier protein] ligase activity"/>
    <property type="evidence" value="ECO:0007669"/>
    <property type="project" value="UniProtKB-EC"/>
</dbReference>
<dbReference type="InterPro" id="IPR004408">
    <property type="entry name" value="Biotin_CoA_COase_ligase"/>
</dbReference>
<dbReference type="InterPro" id="IPR036388">
    <property type="entry name" value="WH-like_DNA-bd_sf"/>
</dbReference>
<keyword evidence="2 5" id="KW-0547">Nucleotide-binding</keyword>
<feature type="domain" description="BPL/LPL catalytic" evidence="6">
    <location>
        <begin position="74"/>
        <end position="256"/>
    </location>
</feature>
<dbReference type="Gene3D" id="1.10.10.10">
    <property type="entry name" value="Winged helix-like DNA-binding domain superfamily/Winged helix DNA-binding domain"/>
    <property type="match status" value="1"/>
</dbReference>
<accession>A0ABV9MTB9</accession>
<evidence type="ECO:0000259" key="6">
    <source>
        <dbReference type="PROSITE" id="PS51733"/>
    </source>
</evidence>